<dbReference type="EC" id="3.2.1.22" evidence="3 6"/>
<feature type="binding site" evidence="8">
    <location>
        <position position="199"/>
    </location>
    <ligand>
        <name>substrate</name>
    </ligand>
</feature>
<keyword evidence="12" id="KW-1185">Reference proteome</keyword>
<feature type="active site" description="Nucleophile" evidence="7">
    <location>
        <position position="478"/>
    </location>
</feature>
<keyword evidence="4 6" id="KW-0378">Hydrolase</keyword>
<dbReference type="EMBL" id="FRAF01000018">
    <property type="protein sequence ID" value="SHK62177.1"/>
    <property type="molecule type" value="Genomic_DNA"/>
</dbReference>
<feature type="binding site" evidence="8">
    <location>
        <position position="548"/>
    </location>
    <ligand>
        <name>substrate</name>
    </ligand>
</feature>
<feature type="binding site" evidence="8">
    <location>
        <position position="526"/>
    </location>
    <ligand>
        <name>substrate</name>
    </ligand>
</feature>
<dbReference type="Proteomes" id="UP000184016">
    <property type="component" value="Unassembled WGS sequence"/>
</dbReference>
<feature type="domain" description="Glycosyl hydrolase family 36 N-terminal" evidence="10">
    <location>
        <begin position="29"/>
        <end position="285"/>
    </location>
</feature>
<dbReference type="Pfam" id="PF02065">
    <property type="entry name" value="Melibiase"/>
    <property type="match status" value="1"/>
</dbReference>
<dbReference type="PROSITE" id="PS00512">
    <property type="entry name" value="ALPHA_GALACTOSIDASE"/>
    <property type="match status" value="1"/>
</dbReference>
<dbReference type="OrthoDB" id="9758822at2"/>
<dbReference type="Gene3D" id="2.70.98.60">
    <property type="entry name" value="alpha-galactosidase from lactobacil brevis"/>
    <property type="match status" value="1"/>
</dbReference>
<organism evidence="11 12">
    <name type="scientific">Alicyclobacillus tolerans</name>
    <dbReference type="NCBI Taxonomy" id="90970"/>
    <lineage>
        <taxon>Bacteria</taxon>
        <taxon>Bacillati</taxon>
        <taxon>Bacillota</taxon>
        <taxon>Bacilli</taxon>
        <taxon>Bacillales</taxon>
        <taxon>Alicyclobacillaceae</taxon>
        <taxon>Alicyclobacillus</taxon>
    </lineage>
</organism>
<evidence type="ECO:0000259" key="9">
    <source>
        <dbReference type="Pfam" id="PF16874"/>
    </source>
</evidence>
<evidence type="ECO:0000256" key="4">
    <source>
        <dbReference type="ARBA" id="ARBA00022801"/>
    </source>
</evidence>
<dbReference type="Pfam" id="PF16875">
    <property type="entry name" value="Glyco_hydro_36N"/>
    <property type="match status" value="1"/>
</dbReference>
<dbReference type="FunFam" id="3.20.20.70:FF:000118">
    <property type="entry name" value="Alpha-galactosidase"/>
    <property type="match status" value="1"/>
</dbReference>
<feature type="domain" description="Glycosyl hydrolase family 36 C-terminal" evidence="9">
    <location>
        <begin position="650"/>
        <end position="731"/>
    </location>
</feature>
<dbReference type="PANTHER" id="PTHR43053">
    <property type="entry name" value="GLYCOSIDASE FAMILY 31"/>
    <property type="match status" value="1"/>
</dbReference>
<dbReference type="AlphaFoldDB" id="A0A1M6TYZ1"/>
<evidence type="ECO:0000256" key="6">
    <source>
        <dbReference type="PIRNR" id="PIRNR005536"/>
    </source>
</evidence>
<dbReference type="InterPro" id="IPR031705">
    <property type="entry name" value="Glyco_hydro_36_C"/>
</dbReference>
<dbReference type="InterPro" id="IPR002252">
    <property type="entry name" value="Glyco_hydro_36"/>
</dbReference>
<evidence type="ECO:0000256" key="2">
    <source>
        <dbReference type="ARBA" id="ARBA00006202"/>
    </source>
</evidence>
<accession>A0A1M6TYZ1</accession>
<dbReference type="InterPro" id="IPR050985">
    <property type="entry name" value="Alpha-glycosidase_related"/>
</dbReference>
<evidence type="ECO:0000313" key="11">
    <source>
        <dbReference type="EMBL" id="SHK62177.1"/>
    </source>
</evidence>
<name>A0A1M6TYZ1_9BACL</name>
<evidence type="ECO:0000256" key="1">
    <source>
        <dbReference type="ARBA" id="ARBA00001255"/>
    </source>
</evidence>
<dbReference type="PANTHER" id="PTHR43053:SF3">
    <property type="entry name" value="ALPHA-GALACTOSIDASE C-RELATED"/>
    <property type="match status" value="1"/>
</dbReference>
<dbReference type="InterPro" id="IPR031704">
    <property type="entry name" value="Glyco_hydro_36_N"/>
</dbReference>
<evidence type="ECO:0000256" key="8">
    <source>
        <dbReference type="PIRSR" id="PIRSR005536-2"/>
    </source>
</evidence>
<evidence type="ECO:0000259" key="10">
    <source>
        <dbReference type="Pfam" id="PF16875"/>
    </source>
</evidence>
<dbReference type="RefSeq" id="WP_072874572.1">
    <property type="nucleotide sequence ID" value="NZ_FRAF01000018.1"/>
</dbReference>
<evidence type="ECO:0000256" key="5">
    <source>
        <dbReference type="ARBA" id="ARBA00023295"/>
    </source>
</evidence>
<dbReference type="STRING" id="1830138.SAMN05443507_11811"/>
<comment type="catalytic activity">
    <reaction evidence="1 6">
        <text>Hydrolysis of terminal, non-reducing alpha-D-galactose residues in alpha-D-galactosides, including galactose oligosaccharides, galactomannans and galactolipids.</text>
        <dbReference type="EC" id="3.2.1.22"/>
    </reaction>
</comment>
<dbReference type="GO" id="GO:0004557">
    <property type="term" value="F:alpha-galactosidase activity"/>
    <property type="evidence" value="ECO:0007669"/>
    <property type="project" value="UniProtKB-UniRule"/>
</dbReference>
<feature type="binding site" evidence="8">
    <location>
        <position position="443"/>
    </location>
    <ligand>
        <name>substrate</name>
    </ligand>
</feature>
<dbReference type="CDD" id="cd14791">
    <property type="entry name" value="GH36"/>
    <property type="match status" value="1"/>
</dbReference>
<dbReference type="Pfam" id="PF16874">
    <property type="entry name" value="Glyco_hydro_36C"/>
    <property type="match status" value="1"/>
</dbReference>
<dbReference type="InterPro" id="IPR038417">
    <property type="entry name" value="Alpga-gal_N_sf"/>
</dbReference>
<sequence length="736" mass="83661">MQILFDPEEQLFHLQNKHTSYVMKVTEEGYLAHLYWGRKLRSSSTAHLLKMIDRPFSPNCNPENPAFSLDTLPQEYPVYGHGDFRVPALEAIFADGTSVVDLRYRNHRILEGKPALAGLPMIYTESPHEALTLEIDLFDPVQELQVTLLYTVFSQIGVITRSARLYNAGQQPIQLTRALSMSLDLPCSSWDMMQLSGAWGRERHLVRRPVVPGLQAVESRRGASSHHQNPFLALMASDARDTHGEVMAVNLVYSGNFLALAEQDSLQQTRLQIGINPADFSWLLEPGEIFQTPEAVLVYSAEGLDGMTEIFHNAYRERLCRGLHRHQPRPILINNWEATYFAFDEEKLLQLAEEAGQLGIELFVLDDGWFGQRDNDKTSLGDWRVNLKKLPHGLAGLAESIAEKGMKFGLWFEPEMVSPESQLFREHPDWCLHVPGRRSSTGRHQYVLDFSRKDVCDFIVHSVSEILSSAPIQYVKWDMNRHMTEIGSACLPVERQRETAHRYMLGLYAVMETLTTRFPEVLFESCSGGGGRFDPGMLYYMPQTWTSDNTDAIERLYIQYGTALVYPPITMGAHVSAVPNHQVQRITPLATRGIVAMGGNFGYELDITKLTNEEKNIVAEQVETYKQIRETVQFGRYFALANPFEGDFYAWMFVSQNRQQAVVSCVTKLQQANHAIHRLRLKGLDAEAQYRVELVQGMSYESDIYGGDELMYAGIAIPYFTTDFQSCMWKLSKLNA</sequence>
<evidence type="ECO:0000256" key="7">
    <source>
        <dbReference type="PIRSR" id="PIRSR005536-1"/>
    </source>
</evidence>
<dbReference type="InterPro" id="IPR017853">
    <property type="entry name" value="GH"/>
</dbReference>
<comment type="similarity">
    <text evidence="2">Belongs to the glycosyl hydrolase 36 family.</text>
</comment>
<proteinExistence type="inferred from homology"/>
<dbReference type="Gene3D" id="3.20.20.70">
    <property type="entry name" value="Aldolase class I"/>
    <property type="match status" value="1"/>
</dbReference>
<evidence type="ECO:0000256" key="3">
    <source>
        <dbReference type="ARBA" id="ARBA00012755"/>
    </source>
</evidence>
<feature type="active site" description="Proton donor" evidence="7">
    <location>
        <position position="548"/>
    </location>
</feature>
<dbReference type="GO" id="GO:0016052">
    <property type="term" value="P:carbohydrate catabolic process"/>
    <property type="evidence" value="ECO:0007669"/>
    <property type="project" value="InterPro"/>
</dbReference>
<dbReference type="InterPro" id="IPR013785">
    <property type="entry name" value="Aldolase_TIM"/>
</dbReference>
<reference evidence="12" key="1">
    <citation type="submission" date="2016-11" db="EMBL/GenBank/DDBJ databases">
        <authorList>
            <person name="Varghese N."/>
            <person name="Submissions S."/>
        </authorList>
    </citation>
    <scope>NUCLEOTIDE SEQUENCE [LARGE SCALE GENOMIC DNA]</scope>
    <source>
        <strain evidence="12">USBA-503</strain>
    </source>
</reference>
<dbReference type="SUPFAM" id="SSF51445">
    <property type="entry name" value="(Trans)glycosidases"/>
    <property type="match status" value="1"/>
</dbReference>
<protein>
    <recommendedName>
        <fullName evidence="3 6">Alpha-galactosidase</fullName>
        <ecNumber evidence="3 6">3.2.1.22</ecNumber>
    </recommendedName>
</protein>
<dbReference type="InterPro" id="IPR000111">
    <property type="entry name" value="Glyco_hydro_27/36_CS"/>
</dbReference>
<gene>
    <name evidence="11" type="ORF">SAMN05443507_11811</name>
</gene>
<dbReference type="PIRSF" id="PIRSF005536">
    <property type="entry name" value="Agal"/>
    <property type="match status" value="1"/>
</dbReference>
<dbReference type="Gene3D" id="2.60.40.1180">
    <property type="entry name" value="Golgi alpha-mannosidase II"/>
    <property type="match status" value="1"/>
</dbReference>
<keyword evidence="5 6" id="KW-0326">Glycosidase</keyword>
<dbReference type="PRINTS" id="PR00743">
    <property type="entry name" value="GLHYDRLASE36"/>
</dbReference>
<feature type="binding site" evidence="8">
    <location>
        <begin position="476"/>
        <end position="480"/>
    </location>
    <ligand>
        <name>substrate</name>
    </ligand>
</feature>
<evidence type="ECO:0000313" key="12">
    <source>
        <dbReference type="Proteomes" id="UP000184016"/>
    </source>
</evidence>
<dbReference type="InterPro" id="IPR013780">
    <property type="entry name" value="Glyco_hydro_b"/>
</dbReference>
<feature type="binding site" evidence="8">
    <location>
        <begin position="366"/>
        <end position="367"/>
    </location>
    <ligand>
        <name>substrate</name>
    </ligand>
</feature>